<dbReference type="GO" id="GO:0003677">
    <property type="term" value="F:DNA binding"/>
    <property type="evidence" value="ECO:0007669"/>
    <property type="project" value="InterPro"/>
</dbReference>
<dbReference type="InterPro" id="IPR011335">
    <property type="entry name" value="Restrct_endonuc-II-like"/>
</dbReference>
<accession>A0A368ULN0</accession>
<name>A0A368ULN0_9BACT</name>
<dbReference type="GO" id="GO:0009307">
    <property type="term" value="P:DNA restriction-modification system"/>
    <property type="evidence" value="ECO:0007669"/>
    <property type="project" value="InterPro"/>
</dbReference>
<dbReference type="SUPFAM" id="SSF52980">
    <property type="entry name" value="Restriction endonuclease-like"/>
    <property type="match status" value="1"/>
</dbReference>
<keyword evidence="2" id="KW-0378">Hydrolase</keyword>
<evidence type="ECO:0000313" key="3">
    <source>
        <dbReference type="Proteomes" id="UP000252733"/>
    </source>
</evidence>
<dbReference type="EMBL" id="QPIZ01000026">
    <property type="protein sequence ID" value="RCW29652.1"/>
    <property type="molecule type" value="Genomic_DNA"/>
</dbReference>
<organism evidence="2 3">
    <name type="scientific">Marinilabilia salmonicolor</name>
    <dbReference type="NCBI Taxonomy" id="989"/>
    <lineage>
        <taxon>Bacteria</taxon>
        <taxon>Pseudomonadati</taxon>
        <taxon>Bacteroidota</taxon>
        <taxon>Bacteroidia</taxon>
        <taxon>Marinilabiliales</taxon>
        <taxon>Marinilabiliaceae</taxon>
        <taxon>Marinilabilia</taxon>
    </lineage>
</organism>
<dbReference type="RefSeq" id="WP_181872114.1">
    <property type="nucleotide sequence ID" value="NZ_QPIZ01000026.1"/>
</dbReference>
<proteinExistence type="predicted"/>
<protein>
    <submittedName>
        <fullName evidence="2">Restriction endonuclease</fullName>
    </submittedName>
</protein>
<evidence type="ECO:0000259" key="1">
    <source>
        <dbReference type="Pfam" id="PF04471"/>
    </source>
</evidence>
<dbReference type="AlphaFoldDB" id="A0A368ULN0"/>
<reference evidence="2 3" key="1">
    <citation type="submission" date="2018-07" db="EMBL/GenBank/DDBJ databases">
        <title>Freshwater and sediment microbial communities from various areas in North America, analyzing microbe dynamics in response to fracking.</title>
        <authorList>
            <person name="Lamendella R."/>
        </authorList>
    </citation>
    <scope>NUCLEOTIDE SEQUENCE [LARGE SCALE GENOMIC DNA]</scope>
    <source>
        <strain evidence="2 3">160A</strain>
    </source>
</reference>
<dbReference type="Pfam" id="PF04471">
    <property type="entry name" value="Mrr_cat"/>
    <property type="match status" value="1"/>
</dbReference>
<evidence type="ECO:0000313" key="2">
    <source>
        <dbReference type="EMBL" id="RCW29652.1"/>
    </source>
</evidence>
<keyword evidence="3" id="KW-1185">Reference proteome</keyword>
<dbReference type="InterPro" id="IPR011856">
    <property type="entry name" value="tRNA_endonuc-like_dom_sf"/>
</dbReference>
<gene>
    <name evidence="2" type="ORF">DFO77_1269</name>
</gene>
<keyword evidence="2" id="KW-0540">Nuclease</keyword>
<keyword evidence="2" id="KW-0255">Endonuclease</keyword>
<dbReference type="Gene3D" id="3.40.1350.10">
    <property type="match status" value="1"/>
</dbReference>
<sequence length="366" mass="42679">MIRTSDIDFQKITPAQFEELGFKLIRRLSFQKVRWRQGAGDNGRDIQAIKFENNELTGTYEEKWFFECKHYKNGVPPVEFESKFAWATAEKAKNLVFILSSHISNNGDGWLDKRKAGVEYNVHLIEGNELKEVLLDHIDLVKEFGLIESNLKLISLIYDKWIINDAIPSWHTVITTLNETNLEHLSLNEVLLLISLMEIHEKLNSEKNQLGGEDEQLFMDSQHKIIEFGNNLYFKNTQNEVAFEKSTWDKIEWCQDINYGEINDEPIEDSFAHSSVNKVKFEGVIGFFTVLTEFNDEGYQIVKPVFIAQDSTLSLIKFETLNPQDTNDFKKDYIDYRPTETEKDTFNNFFGWDIIEDDDLQGELKE</sequence>
<dbReference type="InterPro" id="IPR007560">
    <property type="entry name" value="Restrct_endonuc_IV_Mrr"/>
</dbReference>
<dbReference type="Proteomes" id="UP000252733">
    <property type="component" value="Unassembled WGS sequence"/>
</dbReference>
<comment type="caution">
    <text evidence="2">The sequence shown here is derived from an EMBL/GenBank/DDBJ whole genome shotgun (WGS) entry which is preliminary data.</text>
</comment>
<feature type="domain" description="Restriction endonuclease type IV Mrr" evidence="1">
    <location>
        <begin position="10"/>
        <end position="133"/>
    </location>
</feature>
<dbReference type="GO" id="GO:0004519">
    <property type="term" value="F:endonuclease activity"/>
    <property type="evidence" value="ECO:0007669"/>
    <property type="project" value="UniProtKB-KW"/>
</dbReference>